<feature type="domain" description="Polyphosphate kinase middle" evidence="8">
    <location>
        <begin position="278"/>
        <end position="466"/>
    </location>
</feature>
<keyword evidence="5 13" id="KW-0418">Kinase</keyword>
<dbReference type="NCBIfam" id="NF003921">
    <property type="entry name" value="PRK05443.2-2"/>
    <property type="match status" value="1"/>
</dbReference>
<evidence type="ECO:0000259" key="10">
    <source>
        <dbReference type="Pfam" id="PF13090"/>
    </source>
</evidence>
<dbReference type="InterPro" id="IPR036830">
    <property type="entry name" value="PP_kinase_middle_dom_sf"/>
</dbReference>
<dbReference type="InterPro" id="IPR024953">
    <property type="entry name" value="PP_kinase_middle"/>
</dbReference>
<dbReference type="PANTHER" id="PTHR30218:SF0">
    <property type="entry name" value="POLYPHOSPHATE KINASE"/>
    <property type="match status" value="1"/>
</dbReference>
<dbReference type="EMBL" id="HBHL01009530">
    <property type="protein sequence ID" value="CAD9717502.1"/>
    <property type="molecule type" value="Transcribed_RNA"/>
</dbReference>
<dbReference type="GO" id="GO:0006799">
    <property type="term" value="P:polyphosphate biosynthetic process"/>
    <property type="evidence" value="ECO:0007669"/>
    <property type="project" value="InterPro"/>
</dbReference>
<evidence type="ECO:0000256" key="5">
    <source>
        <dbReference type="ARBA" id="ARBA00022777"/>
    </source>
</evidence>
<keyword evidence="4" id="KW-0547">Nucleotide-binding</keyword>
<dbReference type="Proteomes" id="UP000316726">
    <property type="component" value="Chromosome 6"/>
</dbReference>
<accession>A0A5B8MRJ4</accession>
<evidence type="ECO:0000256" key="3">
    <source>
        <dbReference type="ARBA" id="ARBA00022679"/>
    </source>
</evidence>
<dbReference type="GO" id="GO:0008976">
    <property type="term" value="F:polyphosphate kinase activity"/>
    <property type="evidence" value="ECO:0007669"/>
    <property type="project" value="UniProtKB-EC"/>
</dbReference>
<dbReference type="AlphaFoldDB" id="A0A5B8MRJ4"/>
<dbReference type="PANTHER" id="PTHR30218">
    <property type="entry name" value="POLYPHOSPHATE KINASE"/>
    <property type="match status" value="1"/>
</dbReference>
<organism evidence="13 14">
    <name type="scientific">Chloropicon primus</name>
    <dbReference type="NCBI Taxonomy" id="1764295"/>
    <lineage>
        <taxon>Eukaryota</taxon>
        <taxon>Viridiplantae</taxon>
        <taxon>Chlorophyta</taxon>
        <taxon>Chloropicophyceae</taxon>
        <taxon>Chloropicales</taxon>
        <taxon>Chloropicaceae</taxon>
        <taxon>Chloropicon</taxon>
    </lineage>
</organism>
<feature type="compositionally biased region" description="Polar residues" evidence="7">
    <location>
        <begin position="488"/>
        <end position="497"/>
    </location>
</feature>
<dbReference type="STRING" id="1764295.A0A5B8MRJ4"/>
<dbReference type="GO" id="GO:0009358">
    <property type="term" value="C:polyphosphate kinase complex"/>
    <property type="evidence" value="ECO:0007669"/>
    <property type="project" value="InterPro"/>
</dbReference>
<protein>
    <recommendedName>
        <fullName evidence="1">ATP-polyphosphate phosphotransferase</fullName>
        <ecNumber evidence="1">2.7.4.1</ecNumber>
    </recommendedName>
</protein>
<dbReference type="SUPFAM" id="SSF140356">
    <property type="entry name" value="PPK N-terminal domain-like"/>
    <property type="match status" value="1"/>
</dbReference>
<dbReference type="Pfam" id="PF13090">
    <property type="entry name" value="PP_kinase_C"/>
    <property type="match status" value="1"/>
</dbReference>
<dbReference type="InterPro" id="IPR036832">
    <property type="entry name" value="PPK_N_dom_sf"/>
</dbReference>
<evidence type="ECO:0000256" key="7">
    <source>
        <dbReference type="SAM" id="MobiDB-lite"/>
    </source>
</evidence>
<name>A0A5B8MRJ4_9CHLO</name>
<dbReference type="Pfam" id="PF02503">
    <property type="entry name" value="PP_kinase"/>
    <property type="match status" value="1"/>
</dbReference>
<reference evidence="13 14" key="1">
    <citation type="submission" date="2018-07" db="EMBL/GenBank/DDBJ databases">
        <title>The complete nuclear genome of the prasinophyte Chloropicon primus (CCMP1205).</title>
        <authorList>
            <person name="Pombert J.-F."/>
            <person name="Otis C."/>
            <person name="Turmel M."/>
            <person name="Lemieux C."/>
        </authorList>
    </citation>
    <scope>NUCLEOTIDE SEQUENCE [LARGE SCALE GENOMIC DNA]</scope>
    <source>
        <strain evidence="13 14">CCMP1205</strain>
    </source>
</reference>
<proteinExistence type="inferred from homology"/>
<evidence type="ECO:0000256" key="2">
    <source>
        <dbReference type="ARBA" id="ARBA00022553"/>
    </source>
</evidence>
<dbReference type="Pfam" id="PF17941">
    <property type="entry name" value="PP_kinase_C_1"/>
    <property type="match status" value="1"/>
</dbReference>
<evidence type="ECO:0000313" key="14">
    <source>
        <dbReference type="Proteomes" id="UP000316726"/>
    </source>
</evidence>
<feature type="domain" description="Polyphosphate kinase C-terminal" evidence="10">
    <location>
        <begin position="689"/>
        <end position="853"/>
    </location>
</feature>
<dbReference type="GO" id="GO:0005524">
    <property type="term" value="F:ATP binding"/>
    <property type="evidence" value="ECO:0007669"/>
    <property type="project" value="UniProtKB-KW"/>
</dbReference>
<evidence type="ECO:0000259" key="9">
    <source>
        <dbReference type="Pfam" id="PF13089"/>
    </source>
</evidence>
<keyword evidence="14" id="KW-1185">Reference proteome</keyword>
<dbReference type="SUPFAM" id="SSF143724">
    <property type="entry name" value="PHP14-like"/>
    <property type="match status" value="1"/>
</dbReference>
<evidence type="ECO:0000256" key="6">
    <source>
        <dbReference type="ARBA" id="ARBA00022840"/>
    </source>
</evidence>
<feature type="region of interest" description="Disordered" evidence="7">
    <location>
        <begin position="486"/>
        <end position="506"/>
    </location>
</feature>
<reference evidence="12" key="2">
    <citation type="submission" date="2021-01" db="EMBL/GenBank/DDBJ databases">
        <authorList>
            <person name="Corre E."/>
            <person name="Pelletier E."/>
            <person name="Niang G."/>
            <person name="Scheremetjew M."/>
            <person name="Finn R."/>
            <person name="Kale V."/>
            <person name="Holt S."/>
            <person name="Cochrane G."/>
            <person name="Meng A."/>
            <person name="Brown T."/>
            <person name="Cohen L."/>
        </authorList>
    </citation>
    <scope>NUCLEOTIDE SEQUENCE</scope>
    <source>
        <strain evidence="12">CCMP1205</strain>
    </source>
</reference>
<dbReference type="Gene3D" id="3.30.1840.10">
    <property type="entry name" value="Polyphosphate kinase middle domain"/>
    <property type="match status" value="1"/>
</dbReference>
<feature type="domain" description="Polyphosphate kinase N-terminal" evidence="9">
    <location>
        <begin position="158"/>
        <end position="267"/>
    </location>
</feature>
<sequence>MEASVSRIRLSAGASVSNAGSRLRCHVARPSRRLEDLAWGRRLPAKKGLDTPRGRGKVQRSLKAQPEVGPETSTAVEFGAVHEGDEYFLLTYLKQKADQAEEGTGESSSVVAPSESEGEDDAGERDAGARHHLDIPYQCDSDVGGLTVKELCRSSAVYNPEISWLAFNWRVLSQACSERVPLLEKLFFLGVSASNLDEFFAKRVGGLKRQLEASKADKLMEEEDPLIWSPDHQLKLIAENVKQLSHHQSQILHTHLEPRLAEEGVHITKRFADLSPNERERLTKYFTEELELLLTPIKMDPGHPFPFLQSLSIGLGVRLQDLGEDAAAEGVSYAVVTIPSTVDRWIKVETTGSEGGSGRGIAFLPVEQLIISHLDQLFGGWKILDAWPYRVTRNAELERHEDEAEDLLEMIAEEVRERMFAPFVRLEVLQGTPNDLVNLLTNELELNAERDVYHIESLLDLSDLKSLKIPADSHLSKLKYPRYAPVPMSTNPSSTPVSEPEGAASNRGESIFDSISRSDILVHHPYESFESSTLRFLEEASTDPDVLAIKTTVYRTSNDSPVIEALLEAAERRKEVAVLMELKARFDEARNVSYAQELEAAGCSVAYGLIGLKTHCKCMLVVRRERDSGVALKTYVHIGTGNYNPVTAGLYSDFSLFSCDPELGRDVMDVFKHLTGLHKQDAVGGYRKLLVAPAYMRQQFVEMIEREIENAKAGRHAAILVKVNGLDDRVLVSKLYEASQANVRVDCIVRGMCRLRPGVEGVSENIRVISVLGRFLEHHRVAVFHNDGDPAYFIGSADWMARNLSRRVEVATPMEDPKTKETLCDTLSSYLSDRNAWEMMPDGTYRQPATRCEESSLSACFVPGEKIREETKRIMKAAEEGGVQAALLMEYHEFDRSHQTRPRPR</sequence>
<feature type="compositionally biased region" description="Low complexity" evidence="7">
    <location>
        <begin position="105"/>
        <end position="115"/>
    </location>
</feature>
<dbReference type="InterPro" id="IPR003414">
    <property type="entry name" value="PP_kinase"/>
</dbReference>
<dbReference type="EMBL" id="CP031039">
    <property type="protein sequence ID" value="QDZ22030.1"/>
    <property type="molecule type" value="Genomic_DNA"/>
</dbReference>
<dbReference type="CDD" id="cd09168">
    <property type="entry name" value="PLDc_PaPPK1_C2_like"/>
    <property type="match status" value="1"/>
</dbReference>
<evidence type="ECO:0000256" key="1">
    <source>
        <dbReference type="ARBA" id="ARBA00012960"/>
    </source>
</evidence>
<keyword evidence="6" id="KW-0067">ATP-binding</keyword>
<keyword evidence="2" id="KW-0597">Phosphoprotein</keyword>
<dbReference type="EC" id="2.7.4.1" evidence="1"/>
<dbReference type="InterPro" id="IPR025200">
    <property type="entry name" value="PPK_C_dom2"/>
</dbReference>
<evidence type="ECO:0000256" key="4">
    <source>
        <dbReference type="ARBA" id="ARBA00022741"/>
    </source>
</evidence>
<evidence type="ECO:0000259" key="11">
    <source>
        <dbReference type="Pfam" id="PF17941"/>
    </source>
</evidence>
<dbReference type="Gene3D" id="1.20.58.310">
    <property type="entry name" value="Polyphosphate kinase N-terminal domain"/>
    <property type="match status" value="1"/>
</dbReference>
<feature type="region of interest" description="Disordered" evidence="7">
    <location>
        <begin position="45"/>
        <end position="73"/>
    </location>
</feature>
<dbReference type="HAMAP" id="MF_00347">
    <property type="entry name" value="Polyphosphate_kinase"/>
    <property type="match status" value="1"/>
</dbReference>
<gene>
    <name evidence="13" type="ORF">A3770_06p45480</name>
    <name evidence="12" type="ORF">CPRI1469_LOCUS6363</name>
</gene>
<evidence type="ECO:0000313" key="13">
    <source>
        <dbReference type="EMBL" id="QDZ22030.1"/>
    </source>
</evidence>
<feature type="region of interest" description="Disordered" evidence="7">
    <location>
        <begin position="1"/>
        <end position="21"/>
    </location>
</feature>
<dbReference type="InterPro" id="IPR025198">
    <property type="entry name" value="PPK_N_dom"/>
</dbReference>
<keyword evidence="3" id="KW-0808">Transferase</keyword>
<feature type="domain" description="Polyphosphate kinase C-terminal" evidence="11">
    <location>
        <begin position="510"/>
        <end position="679"/>
    </location>
</feature>
<dbReference type="CDD" id="cd09165">
    <property type="entry name" value="PLDc_PaPPK1_C1_like"/>
    <property type="match status" value="1"/>
</dbReference>
<dbReference type="SUPFAM" id="SSF56024">
    <property type="entry name" value="Phospholipase D/nuclease"/>
    <property type="match status" value="2"/>
</dbReference>
<dbReference type="NCBIfam" id="TIGR03705">
    <property type="entry name" value="poly_P_kin"/>
    <property type="match status" value="1"/>
</dbReference>
<dbReference type="InterPro" id="IPR041108">
    <property type="entry name" value="PP_kinase_C_1"/>
</dbReference>
<dbReference type="Gene3D" id="3.30.870.10">
    <property type="entry name" value="Endonuclease Chain A"/>
    <property type="match status" value="2"/>
</dbReference>
<feature type="region of interest" description="Disordered" evidence="7">
    <location>
        <begin position="101"/>
        <end position="127"/>
    </location>
</feature>
<dbReference type="OrthoDB" id="2011998at2759"/>
<dbReference type="Pfam" id="PF13089">
    <property type="entry name" value="PP_kinase_N"/>
    <property type="match status" value="1"/>
</dbReference>
<evidence type="ECO:0000259" key="8">
    <source>
        <dbReference type="Pfam" id="PF02503"/>
    </source>
</evidence>
<evidence type="ECO:0000313" key="12">
    <source>
        <dbReference type="EMBL" id="CAD9717502.1"/>
    </source>
</evidence>